<reference evidence="2 3" key="1">
    <citation type="journal article" date="2018" name="Sci. Rep.">
        <title>Genomic signatures of local adaptation to the degree of environmental predictability in rotifers.</title>
        <authorList>
            <person name="Franch-Gras L."/>
            <person name="Hahn C."/>
            <person name="Garcia-Roger E.M."/>
            <person name="Carmona M.J."/>
            <person name="Serra M."/>
            <person name="Gomez A."/>
        </authorList>
    </citation>
    <scope>NUCLEOTIDE SEQUENCE [LARGE SCALE GENOMIC DNA]</scope>
    <source>
        <strain evidence="2">HYR1</strain>
    </source>
</reference>
<dbReference type="AlphaFoldDB" id="A0A3M7SA52"/>
<sequence>MLLLFLFKELLLLSHYFFSSKPKAFSNATEYIQKAFAPKAKSERPAKAKACLKKIKQLFSTIYLKIINFGNKIIFFNKNGADGRNEVLLLQSLLRRLI</sequence>
<evidence type="ECO:0000313" key="3">
    <source>
        <dbReference type="Proteomes" id="UP000276133"/>
    </source>
</evidence>
<dbReference type="Proteomes" id="UP000276133">
    <property type="component" value="Unassembled WGS sequence"/>
</dbReference>
<feature type="signal peptide" evidence="1">
    <location>
        <begin position="1"/>
        <end position="19"/>
    </location>
</feature>
<dbReference type="EMBL" id="REGN01001799">
    <property type="protein sequence ID" value="RNA32420.1"/>
    <property type="molecule type" value="Genomic_DNA"/>
</dbReference>
<evidence type="ECO:0000313" key="2">
    <source>
        <dbReference type="EMBL" id="RNA32420.1"/>
    </source>
</evidence>
<keyword evidence="1" id="KW-0732">Signal</keyword>
<comment type="caution">
    <text evidence="2">The sequence shown here is derived from an EMBL/GenBank/DDBJ whole genome shotgun (WGS) entry which is preliminary data.</text>
</comment>
<keyword evidence="3" id="KW-1185">Reference proteome</keyword>
<feature type="chain" id="PRO_5018308904" evidence="1">
    <location>
        <begin position="20"/>
        <end position="98"/>
    </location>
</feature>
<organism evidence="2 3">
    <name type="scientific">Brachionus plicatilis</name>
    <name type="common">Marine rotifer</name>
    <name type="synonym">Brachionus muelleri</name>
    <dbReference type="NCBI Taxonomy" id="10195"/>
    <lineage>
        <taxon>Eukaryota</taxon>
        <taxon>Metazoa</taxon>
        <taxon>Spiralia</taxon>
        <taxon>Gnathifera</taxon>
        <taxon>Rotifera</taxon>
        <taxon>Eurotatoria</taxon>
        <taxon>Monogononta</taxon>
        <taxon>Pseudotrocha</taxon>
        <taxon>Ploima</taxon>
        <taxon>Brachionidae</taxon>
        <taxon>Brachionus</taxon>
    </lineage>
</organism>
<gene>
    <name evidence="2" type="ORF">BpHYR1_052637</name>
</gene>
<proteinExistence type="predicted"/>
<protein>
    <submittedName>
        <fullName evidence="2">Uncharacterized protein</fullName>
    </submittedName>
</protein>
<name>A0A3M7SA52_BRAPC</name>
<accession>A0A3M7SA52</accession>
<evidence type="ECO:0000256" key="1">
    <source>
        <dbReference type="SAM" id="SignalP"/>
    </source>
</evidence>